<organism evidence="1 2">
    <name type="scientific">Piloderma croceum (strain F 1598)</name>
    <dbReference type="NCBI Taxonomy" id="765440"/>
    <lineage>
        <taxon>Eukaryota</taxon>
        <taxon>Fungi</taxon>
        <taxon>Dikarya</taxon>
        <taxon>Basidiomycota</taxon>
        <taxon>Agaricomycotina</taxon>
        <taxon>Agaricomycetes</taxon>
        <taxon>Agaricomycetidae</taxon>
        <taxon>Atheliales</taxon>
        <taxon>Atheliaceae</taxon>
        <taxon>Piloderma</taxon>
    </lineage>
</organism>
<dbReference type="Gene3D" id="3.90.25.10">
    <property type="entry name" value="UDP-galactose 4-epimerase, domain 1"/>
    <property type="match status" value="1"/>
</dbReference>
<dbReference type="EMBL" id="KN833066">
    <property type="protein sequence ID" value="KIM74109.1"/>
    <property type="molecule type" value="Genomic_DNA"/>
</dbReference>
<evidence type="ECO:0000313" key="1">
    <source>
        <dbReference type="EMBL" id="KIM74109.1"/>
    </source>
</evidence>
<name>A0A0C3F218_PILCF</name>
<dbReference type="HOGENOM" id="CLU_2904995_0_0_1"/>
<sequence>MVYLTLAWQIFEIRKYIEESGVPHMYIDVGYWYKITLPYKEAAKGPIPKLVCEFYRDGENHP</sequence>
<keyword evidence="2" id="KW-1185">Reference proteome</keyword>
<protein>
    <submittedName>
        <fullName evidence="1">Uncharacterized protein</fullName>
    </submittedName>
</protein>
<dbReference type="Gene3D" id="3.40.50.720">
    <property type="entry name" value="NAD(P)-binding Rossmann-like Domain"/>
    <property type="match status" value="1"/>
</dbReference>
<dbReference type="Proteomes" id="UP000054166">
    <property type="component" value="Unassembled WGS sequence"/>
</dbReference>
<dbReference type="InParanoid" id="A0A0C3F218"/>
<gene>
    <name evidence="1" type="ORF">PILCRDRAFT_80389</name>
</gene>
<accession>A0A0C3F218</accession>
<dbReference type="AlphaFoldDB" id="A0A0C3F218"/>
<dbReference type="OrthoDB" id="9974981at2759"/>
<reference evidence="2" key="2">
    <citation type="submission" date="2015-01" db="EMBL/GenBank/DDBJ databases">
        <title>Evolutionary Origins and Diversification of the Mycorrhizal Mutualists.</title>
        <authorList>
            <consortium name="DOE Joint Genome Institute"/>
            <consortium name="Mycorrhizal Genomics Consortium"/>
            <person name="Kohler A."/>
            <person name="Kuo A."/>
            <person name="Nagy L.G."/>
            <person name="Floudas D."/>
            <person name="Copeland A."/>
            <person name="Barry K.W."/>
            <person name="Cichocki N."/>
            <person name="Veneault-Fourrey C."/>
            <person name="LaButti K."/>
            <person name="Lindquist E.A."/>
            <person name="Lipzen A."/>
            <person name="Lundell T."/>
            <person name="Morin E."/>
            <person name="Murat C."/>
            <person name="Riley R."/>
            <person name="Ohm R."/>
            <person name="Sun H."/>
            <person name="Tunlid A."/>
            <person name="Henrissat B."/>
            <person name="Grigoriev I.V."/>
            <person name="Hibbett D.S."/>
            <person name="Martin F."/>
        </authorList>
    </citation>
    <scope>NUCLEOTIDE SEQUENCE [LARGE SCALE GENOMIC DNA]</scope>
    <source>
        <strain evidence="2">F 1598</strain>
    </source>
</reference>
<evidence type="ECO:0000313" key="2">
    <source>
        <dbReference type="Proteomes" id="UP000054166"/>
    </source>
</evidence>
<reference evidence="1 2" key="1">
    <citation type="submission" date="2014-04" db="EMBL/GenBank/DDBJ databases">
        <authorList>
            <consortium name="DOE Joint Genome Institute"/>
            <person name="Kuo A."/>
            <person name="Tarkka M."/>
            <person name="Buscot F."/>
            <person name="Kohler A."/>
            <person name="Nagy L.G."/>
            <person name="Floudas D."/>
            <person name="Copeland A."/>
            <person name="Barry K.W."/>
            <person name="Cichocki N."/>
            <person name="Veneault-Fourrey C."/>
            <person name="LaButti K."/>
            <person name="Lindquist E.A."/>
            <person name="Lipzen A."/>
            <person name="Lundell T."/>
            <person name="Morin E."/>
            <person name="Murat C."/>
            <person name="Sun H."/>
            <person name="Tunlid A."/>
            <person name="Henrissat B."/>
            <person name="Grigoriev I.V."/>
            <person name="Hibbett D.S."/>
            <person name="Martin F."/>
            <person name="Nordberg H.P."/>
            <person name="Cantor M.N."/>
            <person name="Hua S.X."/>
        </authorList>
    </citation>
    <scope>NUCLEOTIDE SEQUENCE [LARGE SCALE GENOMIC DNA]</scope>
    <source>
        <strain evidence="1 2">F 1598</strain>
    </source>
</reference>
<proteinExistence type="predicted"/>